<dbReference type="VEuPathDB" id="FungiDB:BDBG_16578"/>
<dbReference type="RefSeq" id="XP_031577099.1">
    <property type="nucleotide sequence ID" value="XM_031724505.1"/>
</dbReference>
<keyword evidence="2" id="KW-1185">Reference proteome</keyword>
<dbReference type="Proteomes" id="UP000002038">
    <property type="component" value="Unassembled WGS sequence"/>
</dbReference>
<accession>A0A179UDW2</accession>
<dbReference type="KEGG" id="bgh:BDBG_16578"/>
<sequence>MMAGCLVNSFLRLNNRGYRAGPWELKSEEADEAAVRKDFGADMKQTSCVKGEASAHQGFGASELRSLLRSNSENKYAHRYPLFEYGSRGAVNKGSWEHWVEEVTQDIEGTNYIRRR</sequence>
<evidence type="ECO:0000313" key="2">
    <source>
        <dbReference type="Proteomes" id="UP000002038"/>
    </source>
</evidence>
<organism evidence="1 2">
    <name type="scientific">Blastomyces gilchristii (strain SLH14081)</name>
    <name type="common">Blastomyces dermatitidis</name>
    <dbReference type="NCBI Taxonomy" id="559298"/>
    <lineage>
        <taxon>Eukaryota</taxon>
        <taxon>Fungi</taxon>
        <taxon>Dikarya</taxon>
        <taxon>Ascomycota</taxon>
        <taxon>Pezizomycotina</taxon>
        <taxon>Eurotiomycetes</taxon>
        <taxon>Eurotiomycetidae</taxon>
        <taxon>Onygenales</taxon>
        <taxon>Ajellomycetaceae</taxon>
        <taxon>Blastomyces</taxon>
    </lineage>
</organism>
<reference evidence="2" key="1">
    <citation type="journal article" date="2015" name="PLoS Genet.">
        <title>The dynamic genome and transcriptome of the human fungal pathogen Blastomyces and close relative Emmonsia.</title>
        <authorList>
            <person name="Munoz J.F."/>
            <person name="Gauthier G.M."/>
            <person name="Desjardins C.A."/>
            <person name="Gallo J.E."/>
            <person name="Holder J."/>
            <person name="Sullivan T.D."/>
            <person name="Marty A.J."/>
            <person name="Carmen J.C."/>
            <person name="Chen Z."/>
            <person name="Ding L."/>
            <person name="Gujja S."/>
            <person name="Magrini V."/>
            <person name="Misas E."/>
            <person name="Mitreva M."/>
            <person name="Priest M."/>
            <person name="Saif S."/>
            <person name="Whiston E.A."/>
            <person name="Young S."/>
            <person name="Zeng Q."/>
            <person name="Goldman W.E."/>
            <person name="Mardis E.R."/>
            <person name="Taylor J.W."/>
            <person name="McEwen J.G."/>
            <person name="Clay O.K."/>
            <person name="Klein B.S."/>
            <person name="Cuomo C.A."/>
        </authorList>
    </citation>
    <scope>NUCLEOTIDE SEQUENCE [LARGE SCALE GENOMIC DNA]</scope>
    <source>
        <strain evidence="2">SLH14081</strain>
    </source>
</reference>
<protein>
    <submittedName>
        <fullName evidence="1">Uncharacterized protein</fullName>
    </submittedName>
</protein>
<evidence type="ECO:0000313" key="1">
    <source>
        <dbReference type="EMBL" id="OAT06206.1"/>
    </source>
</evidence>
<dbReference type="GeneID" id="42528649"/>
<name>A0A179UDW2_BLAGS</name>
<dbReference type="EMBL" id="GG657450">
    <property type="protein sequence ID" value="OAT06206.1"/>
    <property type="molecule type" value="Genomic_DNA"/>
</dbReference>
<dbReference type="AlphaFoldDB" id="A0A179UDW2"/>
<proteinExistence type="predicted"/>
<gene>
    <name evidence="1" type="ORF">BDBG_16578</name>
</gene>